<dbReference type="RefSeq" id="WP_310060783.1">
    <property type="nucleotide sequence ID" value="NZ_JAVDVY010000001.1"/>
</dbReference>
<evidence type="ECO:0000313" key="1">
    <source>
        <dbReference type="EMBL" id="MDR7134502.1"/>
    </source>
</evidence>
<evidence type="ECO:0000313" key="2">
    <source>
        <dbReference type="Proteomes" id="UP001251524"/>
    </source>
</evidence>
<accession>A0ABU1WA51</accession>
<proteinExistence type="predicted"/>
<comment type="caution">
    <text evidence="1">The sequence shown here is derived from an EMBL/GenBank/DDBJ whole genome shotgun (WGS) entry which is preliminary data.</text>
</comment>
<protein>
    <submittedName>
        <fullName evidence="1">Uncharacterized protein</fullName>
    </submittedName>
</protein>
<dbReference type="Proteomes" id="UP001251524">
    <property type="component" value="Unassembled WGS sequence"/>
</dbReference>
<keyword evidence="2" id="KW-1185">Reference proteome</keyword>
<sequence length="96" mass="10540">MAPATMVFAEFYRTNRAGALASVGGRFIVILDGRNDKAAWHVIAARECARRDFEAYQLRQGRGFTDSKAVSGLVVPSVCGGREHDTQGLRFASRCF</sequence>
<gene>
    <name evidence="1" type="ORF">J2X06_001686</name>
</gene>
<reference evidence="1 2" key="1">
    <citation type="submission" date="2023-07" db="EMBL/GenBank/DDBJ databases">
        <title>Sorghum-associated microbial communities from plants grown in Nebraska, USA.</title>
        <authorList>
            <person name="Schachtman D."/>
        </authorList>
    </citation>
    <scope>NUCLEOTIDE SEQUENCE [LARGE SCALE GENOMIC DNA]</scope>
    <source>
        <strain evidence="1 2">BE198</strain>
    </source>
</reference>
<name>A0ABU1WA51_9GAMM</name>
<organism evidence="1 2">
    <name type="scientific">Lysobacter niastensis</name>
    <dbReference type="NCBI Taxonomy" id="380629"/>
    <lineage>
        <taxon>Bacteria</taxon>
        <taxon>Pseudomonadati</taxon>
        <taxon>Pseudomonadota</taxon>
        <taxon>Gammaproteobacteria</taxon>
        <taxon>Lysobacterales</taxon>
        <taxon>Lysobacteraceae</taxon>
        <taxon>Lysobacter</taxon>
    </lineage>
</organism>
<dbReference type="EMBL" id="JAVDVY010000001">
    <property type="protein sequence ID" value="MDR7134502.1"/>
    <property type="molecule type" value="Genomic_DNA"/>
</dbReference>